<organism evidence="2 3">
    <name type="scientific">Kribbella jejuensis</name>
    <dbReference type="NCBI Taxonomy" id="236068"/>
    <lineage>
        <taxon>Bacteria</taxon>
        <taxon>Bacillati</taxon>
        <taxon>Actinomycetota</taxon>
        <taxon>Actinomycetes</taxon>
        <taxon>Propionibacteriales</taxon>
        <taxon>Kribbellaceae</taxon>
        <taxon>Kribbella</taxon>
    </lineage>
</organism>
<proteinExistence type="predicted"/>
<dbReference type="AlphaFoldDB" id="A0A542E898"/>
<reference evidence="2 3" key="1">
    <citation type="submission" date="2019-06" db="EMBL/GenBank/DDBJ databases">
        <title>Sequencing the genomes of 1000 actinobacteria strains.</title>
        <authorList>
            <person name="Klenk H.-P."/>
        </authorList>
    </citation>
    <scope>NUCLEOTIDE SEQUENCE [LARGE SCALE GENOMIC DNA]</scope>
    <source>
        <strain evidence="2 3">DSM 17305</strain>
    </source>
</reference>
<gene>
    <name evidence="2" type="ORF">FB475_4488</name>
</gene>
<keyword evidence="3" id="KW-1185">Reference proteome</keyword>
<dbReference type="EMBL" id="VFMM01000002">
    <property type="protein sequence ID" value="TQJ11568.1"/>
    <property type="molecule type" value="Genomic_DNA"/>
</dbReference>
<name>A0A542E898_9ACTN</name>
<evidence type="ECO:0000259" key="1">
    <source>
        <dbReference type="Pfam" id="PF21831"/>
    </source>
</evidence>
<dbReference type="OrthoDB" id="5515732at2"/>
<sequence length="208" mass="23186">MGIYEDLLKATGDPDGLGGIRERILAWMLPGFMDRAEVIEAATEYVEGRELLTGPQVEQLVDELWRQRLDEQKDWPERTDADKVAAAFAELDAAGIVARMNFTCCQTCGSTEIDDERPADRPSTGYVFFHSQDGERLADNPAHLFLAYGAFDIPEPEWLDGVTAIGNQVAAVLRAHDLPVTWNGSSDQRIQVGPLNWQRRLPTARQNS</sequence>
<accession>A0A542E898</accession>
<dbReference type="Proteomes" id="UP000316298">
    <property type="component" value="Unassembled WGS sequence"/>
</dbReference>
<evidence type="ECO:0000313" key="2">
    <source>
        <dbReference type="EMBL" id="TQJ11568.1"/>
    </source>
</evidence>
<evidence type="ECO:0000313" key="3">
    <source>
        <dbReference type="Proteomes" id="UP000316298"/>
    </source>
</evidence>
<protein>
    <recommendedName>
        <fullName evidence="1">DUF6891 domain-containing protein</fullName>
    </recommendedName>
</protein>
<dbReference type="RefSeq" id="WP_141858510.1">
    <property type="nucleotide sequence ID" value="NZ_BAAAKA010000001.1"/>
</dbReference>
<dbReference type="Pfam" id="PF21831">
    <property type="entry name" value="DUF6891"/>
    <property type="match status" value="1"/>
</dbReference>
<dbReference type="InterPro" id="IPR054186">
    <property type="entry name" value="DUF6891"/>
</dbReference>
<feature type="domain" description="DUF6891" evidence="1">
    <location>
        <begin position="19"/>
        <end position="201"/>
    </location>
</feature>
<comment type="caution">
    <text evidence="2">The sequence shown here is derived from an EMBL/GenBank/DDBJ whole genome shotgun (WGS) entry which is preliminary data.</text>
</comment>